<dbReference type="Gene3D" id="3.40.50.720">
    <property type="entry name" value="NAD(P)-binding Rossmann-like Domain"/>
    <property type="match status" value="1"/>
</dbReference>
<accession>A0A0R1SD66</accession>
<dbReference type="SUPFAM" id="SSF51735">
    <property type="entry name" value="NAD(P)-binding Rossmann-fold domains"/>
    <property type="match status" value="1"/>
</dbReference>
<evidence type="ECO:0000313" key="3">
    <source>
        <dbReference type="Proteomes" id="UP000051647"/>
    </source>
</evidence>
<dbReference type="PANTHER" id="PTHR47129">
    <property type="entry name" value="QUINONE OXIDOREDUCTASE 2"/>
    <property type="match status" value="1"/>
</dbReference>
<keyword evidence="3" id="KW-1185">Reference proteome</keyword>
<dbReference type="PATRIC" id="fig|1423815.3.peg.1901"/>
<evidence type="ECO:0000259" key="1">
    <source>
        <dbReference type="Pfam" id="PF13460"/>
    </source>
</evidence>
<dbReference type="CDD" id="cd05269">
    <property type="entry name" value="TMR_SDR_a"/>
    <property type="match status" value="1"/>
</dbReference>
<proteinExistence type="predicted"/>
<dbReference type="InterPro" id="IPR052718">
    <property type="entry name" value="NmrA-type_oxidoreductase"/>
</dbReference>
<dbReference type="OrthoDB" id="152510at2"/>
<dbReference type="Pfam" id="PF13460">
    <property type="entry name" value="NAD_binding_10"/>
    <property type="match status" value="1"/>
</dbReference>
<dbReference type="InterPro" id="IPR016040">
    <property type="entry name" value="NAD(P)-bd_dom"/>
</dbReference>
<dbReference type="PANTHER" id="PTHR47129:SF1">
    <property type="entry name" value="NMRA-LIKE DOMAIN-CONTAINING PROTEIN"/>
    <property type="match status" value="1"/>
</dbReference>
<dbReference type="Gene3D" id="3.90.25.10">
    <property type="entry name" value="UDP-galactose 4-epimerase, domain 1"/>
    <property type="match status" value="1"/>
</dbReference>
<dbReference type="AlphaFoldDB" id="A0A0R1SD66"/>
<organism evidence="2 3">
    <name type="scientific">Companilactobacillus versmoldensis DSM 14857 = KCTC 3814</name>
    <dbReference type="NCBI Taxonomy" id="1423815"/>
    <lineage>
        <taxon>Bacteria</taxon>
        <taxon>Bacillati</taxon>
        <taxon>Bacillota</taxon>
        <taxon>Bacilli</taxon>
        <taxon>Lactobacillales</taxon>
        <taxon>Lactobacillaceae</taxon>
        <taxon>Companilactobacillus</taxon>
    </lineage>
</organism>
<name>A0A0R1SD66_9LACO</name>
<evidence type="ECO:0000313" key="2">
    <source>
        <dbReference type="EMBL" id="KRL67542.1"/>
    </source>
</evidence>
<dbReference type="EMBL" id="AZFA01000005">
    <property type="protein sequence ID" value="KRL67542.1"/>
    <property type="molecule type" value="Genomic_DNA"/>
</dbReference>
<dbReference type="eggNOG" id="COG0702">
    <property type="taxonomic scope" value="Bacteria"/>
</dbReference>
<dbReference type="RefSeq" id="WP_010625365.1">
    <property type="nucleotide sequence ID" value="NZ_AZFA01000005.1"/>
</dbReference>
<dbReference type="InterPro" id="IPR036291">
    <property type="entry name" value="NAD(P)-bd_dom_sf"/>
</dbReference>
<comment type="caution">
    <text evidence="2">The sequence shown here is derived from an EMBL/GenBank/DDBJ whole genome shotgun (WGS) entry which is preliminary data.</text>
</comment>
<gene>
    <name evidence="2" type="ORF">FC27_GL001858</name>
</gene>
<reference evidence="2 3" key="1">
    <citation type="journal article" date="2015" name="Genome Announc.">
        <title>Expanding the biotechnology potential of lactobacilli through comparative genomics of 213 strains and associated genera.</title>
        <authorList>
            <person name="Sun Z."/>
            <person name="Harris H.M."/>
            <person name="McCann A."/>
            <person name="Guo C."/>
            <person name="Argimon S."/>
            <person name="Zhang W."/>
            <person name="Yang X."/>
            <person name="Jeffery I.B."/>
            <person name="Cooney J.C."/>
            <person name="Kagawa T.F."/>
            <person name="Liu W."/>
            <person name="Song Y."/>
            <person name="Salvetti E."/>
            <person name="Wrobel A."/>
            <person name="Rasinkangas P."/>
            <person name="Parkhill J."/>
            <person name="Rea M.C."/>
            <person name="O'Sullivan O."/>
            <person name="Ritari J."/>
            <person name="Douillard F.P."/>
            <person name="Paul Ross R."/>
            <person name="Yang R."/>
            <person name="Briner A.E."/>
            <person name="Felis G.E."/>
            <person name="de Vos W.M."/>
            <person name="Barrangou R."/>
            <person name="Klaenhammer T.R."/>
            <person name="Caufield P.W."/>
            <person name="Cui Y."/>
            <person name="Zhang H."/>
            <person name="O'Toole P.W."/>
        </authorList>
    </citation>
    <scope>NUCLEOTIDE SEQUENCE [LARGE SCALE GENOMIC DNA]</scope>
    <source>
        <strain evidence="2 3">DSM 14857</strain>
    </source>
</reference>
<protein>
    <recommendedName>
        <fullName evidence="1">NAD(P)-binding domain-containing protein</fullName>
    </recommendedName>
</protein>
<dbReference type="Proteomes" id="UP000051647">
    <property type="component" value="Unassembled WGS sequence"/>
</dbReference>
<dbReference type="STRING" id="1423815.FC27_GL001858"/>
<feature type="domain" description="NAD(P)-binding" evidence="1">
    <location>
        <begin position="7"/>
        <end position="160"/>
    </location>
</feature>
<sequence>MKYAITGSTGKFGQTAIKTLLNKVDASEIVALARNKAKAEKLLPAGIEIRNGSYENVEDLTESLKGIDKLLFISSIPGQNTPRLVQHTNVVRAATEAGVKFIAYTSFPQADKAAAPLAQDHKQTEKLIKNSGIKYSFLRNNWYIKNEANYLDAGKQNQPFVYSAGDGRVGWTLEREYAEAAAKVLLLTDPKNIYEFAGKSATYADLATAVQKATGNDFEVKSVTDDEYRKVLQSENLDQNIIDMMISFQDMIKNNTLAEDTNDLEDVLGHPLPSLEEAAKEAISKL</sequence>